<dbReference type="InterPro" id="IPR010633">
    <property type="entry name" value="Phage_lambda_GpZ"/>
</dbReference>
<dbReference type="AlphaFoldDB" id="A0A150HM93"/>
<dbReference type="Pfam" id="PF06763">
    <property type="entry name" value="Minor_tail_Z"/>
    <property type="match status" value="1"/>
</dbReference>
<gene>
    <name evidence="1" type="ORF">AVENLUH5627_02485</name>
</gene>
<proteinExistence type="predicted"/>
<dbReference type="Proteomes" id="UP000075680">
    <property type="component" value="Unassembled WGS sequence"/>
</dbReference>
<dbReference type="PATRIC" id="fig|52133.18.peg.2552"/>
<dbReference type="EMBL" id="JRUE01000201">
    <property type="protein sequence ID" value="KXZ66791.1"/>
    <property type="molecule type" value="Genomic_DNA"/>
</dbReference>
<name>A0A150HM93_9GAMM</name>
<organism evidence="1 2">
    <name type="scientific">Acinetobacter venetianus</name>
    <dbReference type="NCBI Taxonomy" id="52133"/>
    <lineage>
        <taxon>Bacteria</taxon>
        <taxon>Pseudomonadati</taxon>
        <taxon>Pseudomonadota</taxon>
        <taxon>Gammaproteobacteria</taxon>
        <taxon>Moraxellales</taxon>
        <taxon>Moraxellaceae</taxon>
        <taxon>Acinetobacter</taxon>
    </lineage>
</organism>
<accession>A0A150HM93</accession>
<reference evidence="1 2" key="1">
    <citation type="journal article" date="2016" name="Sci. Rep.">
        <title>Genomic and phenotypic characterization of the species Acinetobacter venetianus.</title>
        <authorList>
            <person name="Fondi M."/>
            <person name="Maida I."/>
            <person name="Perrin E."/>
            <person name="Orlandini V."/>
            <person name="La Torre L."/>
            <person name="Bosi E."/>
            <person name="Negroni A."/>
            <person name="Zanaroli G."/>
            <person name="Fava F."/>
            <person name="Decorosi F."/>
            <person name="Giovannetti L."/>
            <person name="Viti C."/>
            <person name="Vaneechoutte M."/>
            <person name="Dijkshoorn L."/>
            <person name="Fani R."/>
        </authorList>
    </citation>
    <scope>NUCLEOTIDE SEQUENCE [LARGE SCALE GENOMIC DNA]</scope>
    <source>
        <strain evidence="1 2">LUH5627</strain>
    </source>
</reference>
<dbReference type="RefSeq" id="WP_061519234.1">
    <property type="nucleotide sequence ID" value="NZ_JRUE01000201.1"/>
</dbReference>
<evidence type="ECO:0000313" key="2">
    <source>
        <dbReference type="Proteomes" id="UP000075680"/>
    </source>
</evidence>
<comment type="caution">
    <text evidence="1">The sequence shown here is derived from an EMBL/GenBank/DDBJ whole genome shotgun (WGS) entry which is preliminary data.</text>
</comment>
<protein>
    <submittedName>
        <fullName evidence="1">Prophage minor tail protein Z (GPZ)</fullName>
    </submittedName>
</protein>
<sequence>MIRLNVELQGIQTIIDELEPTEKQAEKAMQRTLNRMAKWLQTRTVRGLSKELEMAQRIIRRRLKKSTILKTSTGYSIKLFYGLNDVDLIHLGARQTRKGVTAGKRKIAGAFVVKSKHQVFKRIGKARLPIEKQSQAIKAQADAYLEGAEFNSVDFHEQFFKTLEHELKWLMR</sequence>
<evidence type="ECO:0000313" key="1">
    <source>
        <dbReference type="EMBL" id="KXZ66791.1"/>
    </source>
</evidence>